<comment type="catalytic activity">
    <reaction evidence="1">
        <text>a monocarboxylic acid amide + H2O = a monocarboxylate + NH4(+)</text>
        <dbReference type="Rhea" id="RHEA:12020"/>
        <dbReference type="ChEBI" id="CHEBI:15377"/>
        <dbReference type="ChEBI" id="CHEBI:28938"/>
        <dbReference type="ChEBI" id="CHEBI:35757"/>
        <dbReference type="ChEBI" id="CHEBI:83628"/>
        <dbReference type="EC" id="3.5.1.4"/>
    </reaction>
</comment>
<dbReference type="Pfam" id="PF01425">
    <property type="entry name" value="Amidase"/>
    <property type="match status" value="1"/>
</dbReference>
<comment type="similarity">
    <text evidence="2">Belongs to the amidase family.</text>
</comment>
<dbReference type="Proteomes" id="UP000535543">
    <property type="component" value="Unassembled WGS sequence"/>
</dbReference>
<reference evidence="5 6" key="1">
    <citation type="submission" date="2019-05" db="EMBL/GenBank/DDBJ databases">
        <authorList>
            <person name="Lee S.D."/>
        </authorList>
    </citation>
    <scope>NUCLEOTIDE SEQUENCE [LARGE SCALE GENOMIC DNA]</scope>
    <source>
        <strain evidence="5 6">YC2-7</strain>
    </source>
</reference>
<dbReference type="InterPro" id="IPR000120">
    <property type="entry name" value="Amidase"/>
</dbReference>
<dbReference type="Gene3D" id="3.90.1300.10">
    <property type="entry name" value="Amidase signature (AS) domain"/>
    <property type="match status" value="1"/>
</dbReference>
<accession>A0A848KK43</accession>
<evidence type="ECO:0000256" key="3">
    <source>
        <dbReference type="ARBA" id="ARBA00012922"/>
    </source>
</evidence>
<gene>
    <name evidence="5" type="ORF">FGL95_24600</name>
</gene>
<organism evidence="5 6">
    <name type="scientific">Antrihabitans stalactiti</name>
    <dbReference type="NCBI Taxonomy" id="2584121"/>
    <lineage>
        <taxon>Bacteria</taxon>
        <taxon>Bacillati</taxon>
        <taxon>Actinomycetota</taxon>
        <taxon>Actinomycetes</taxon>
        <taxon>Mycobacteriales</taxon>
        <taxon>Nocardiaceae</taxon>
        <taxon>Antrihabitans</taxon>
    </lineage>
</organism>
<dbReference type="PANTHER" id="PTHR11895">
    <property type="entry name" value="TRANSAMIDASE"/>
    <property type="match status" value="1"/>
</dbReference>
<dbReference type="InterPro" id="IPR023631">
    <property type="entry name" value="Amidase_dom"/>
</dbReference>
<dbReference type="AlphaFoldDB" id="A0A848KK43"/>
<dbReference type="EMBL" id="VCQU01000010">
    <property type="protein sequence ID" value="NMN98228.1"/>
    <property type="molecule type" value="Genomic_DNA"/>
</dbReference>
<name>A0A848KK43_9NOCA</name>
<evidence type="ECO:0000313" key="5">
    <source>
        <dbReference type="EMBL" id="NMN98228.1"/>
    </source>
</evidence>
<feature type="domain" description="Amidase" evidence="4">
    <location>
        <begin position="39"/>
        <end position="448"/>
    </location>
</feature>
<keyword evidence="6" id="KW-1185">Reference proteome</keyword>
<dbReference type="SUPFAM" id="SSF75304">
    <property type="entry name" value="Amidase signature (AS) enzymes"/>
    <property type="match status" value="1"/>
</dbReference>
<dbReference type="InterPro" id="IPR036928">
    <property type="entry name" value="AS_sf"/>
</dbReference>
<sequence>MRRPQRPADTRPMETTTDKLLSASEISKAVQSGAMSAVDVVRTHLDRIATLDPQLNAFQSVRRAAALVEAAAIDRHPRRSELPLAGVPVAIKDNIAVAGEQMRHGSAATSTATAQTDDPLVARLRAAGCVVVGTTRMPELAAWAFTASKAFGPTRNPLNPHLNSGGSTGGGAVAVATGMAALALGTDGGGSVRVPAAYCGVVGLKPTKDRIPLPGGQVEHWCGLTVTGPIARTAADAAAAFAVLAGDPHLAELSEPSTRLRIARSLRSPSPLGQPDAHQKAAVDAADAALTSLGYEVTKADPSYPATLLNQWGRRWLAGIAIEAEHLGLDEADLEPRTRQMIRRGRRVLEFGGPRPSAQQRWHDRAASFFDNHDILVTPVTARGPGLAGELSEKGYLATYLASARAVPFTQAWNLAGFPALVVPLGERDGLPLAVQLIGAPNTEKQLLTVAAQLDQV</sequence>
<dbReference type="PANTHER" id="PTHR11895:SF7">
    <property type="entry name" value="GLUTAMYL-TRNA(GLN) AMIDOTRANSFERASE SUBUNIT A, MITOCHONDRIAL"/>
    <property type="match status" value="1"/>
</dbReference>
<evidence type="ECO:0000256" key="1">
    <source>
        <dbReference type="ARBA" id="ARBA00001311"/>
    </source>
</evidence>
<dbReference type="GO" id="GO:0004040">
    <property type="term" value="F:amidase activity"/>
    <property type="evidence" value="ECO:0007669"/>
    <property type="project" value="UniProtKB-EC"/>
</dbReference>
<protein>
    <recommendedName>
        <fullName evidence="3">amidase</fullName>
        <ecNumber evidence="3">3.5.1.4</ecNumber>
    </recommendedName>
</protein>
<evidence type="ECO:0000256" key="2">
    <source>
        <dbReference type="ARBA" id="ARBA00009199"/>
    </source>
</evidence>
<reference evidence="5 6" key="2">
    <citation type="submission" date="2020-06" db="EMBL/GenBank/DDBJ databases">
        <title>Antribacter stalactiti gen. nov., sp. nov., a new member of the family Nacardiaceae isolated from a cave.</title>
        <authorList>
            <person name="Kim I.S."/>
        </authorList>
    </citation>
    <scope>NUCLEOTIDE SEQUENCE [LARGE SCALE GENOMIC DNA]</scope>
    <source>
        <strain evidence="5 6">YC2-7</strain>
    </source>
</reference>
<dbReference type="EC" id="3.5.1.4" evidence="3"/>
<proteinExistence type="inferred from homology"/>
<comment type="caution">
    <text evidence="5">The sequence shown here is derived from an EMBL/GenBank/DDBJ whole genome shotgun (WGS) entry which is preliminary data.</text>
</comment>
<evidence type="ECO:0000313" key="6">
    <source>
        <dbReference type="Proteomes" id="UP000535543"/>
    </source>
</evidence>
<evidence type="ECO:0000259" key="4">
    <source>
        <dbReference type="Pfam" id="PF01425"/>
    </source>
</evidence>